<dbReference type="InterPro" id="IPR036217">
    <property type="entry name" value="MethylDNA_cys_MeTrfase_DNAb"/>
</dbReference>
<protein>
    <submittedName>
        <fullName evidence="3">Methylated-DNA--[protein]-cysteine S-methyltransferase</fullName>
    </submittedName>
</protein>
<proteinExistence type="predicted"/>
<feature type="domain" description="Methylated-DNA-[protein]-cysteine S-methyltransferase DNA binding" evidence="2">
    <location>
        <begin position="113"/>
        <end position="191"/>
    </location>
</feature>
<evidence type="ECO:0000259" key="2">
    <source>
        <dbReference type="Pfam" id="PF01035"/>
    </source>
</evidence>
<dbReference type="InterPro" id="IPR036631">
    <property type="entry name" value="MGMT_N_sf"/>
</dbReference>
<keyword evidence="1" id="KW-0227">DNA damage</keyword>
<dbReference type="InterPro" id="IPR014048">
    <property type="entry name" value="MethylDNA_cys_MeTrfase_DNA-bd"/>
</dbReference>
<evidence type="ECO:0000313" key="4">
    <source>
        <dbReference type="Proteomes" id="UP000663629"/>
    </source>
</evidence>
<evidence type="ECO:0000256" key="1">
    <source>
        <dbReference type="ARBA" id="ARBA00022763"/>
    </source>
</evidence>
<dbReference type="SUPFAM" id="SSF53155">
    <property type="entry name" value="Methylated DNA-protein cysteine methyltransferase domain"/>
    <property type="match status" value="1"/>
</dbReference>
<accession>A0ABX7JGX1</accession>
<gene>
    <name evidence="3" type="ORF">JWJ88_09480</name>
</gene>
<dbReference type="Gene3D" id="3.30.160.70">
    <property type="entry name" value="Methylated DNA-protein cysteine methyltransferase domain"/>
    <property type="match status" value="1"/>
</dbReference>
<dbReference type="CDD" id="cd06445">
    <property type="entry name" value="ATase"/>
    <property type="match status" value="1"/>
</dbReference>
<dbReference type="EMBL" id="CP070368">
    <property type="protein sequence ID" value="QRZ12826.1"/>
    <property type="molecule type" value="Genomic_DNA"/>
</dbReference>
<dbReference type="Proteomes" id="UP000663629">
    <property type="component" value="Chromosome 1"/>
</dbReference>
<dbReference type="Pfam" id="PF01035">
    <property type="entry name" value="DNA_binding_1"/>
    <property type="match status" value="1"/>
</dbReference>
<name>A0ABX7JGX1_9RHOB</name>
<dbReference type="PANTHER" id="PTHR10815">
    <property type="entry name" value="METHYLATED-DNA--PROTEIN-CYSTEINE METHYLTRANSFERASE"/>
    <property type="match status" value="1"/>
</dbReference>
<keyword evidence="4" id="KW-1185">Reference proteome</keyword>
<sequence>MTAASYKNERDFREALPALLGAVPKDGAQFGAAWIDTPLGGMVALVDATQLHLLEFADRFRLETGLRQAARRAPGRIGFGRTAVTDRVEAQLSAYFTGGCSKFDLPLALNGTPFQRQVWQELQQIPSGHTLSYGELARRIGHPQAVRAAARANGANRIAVVIPCHRVRGADGALTGYGGGLWRKQALLDHEPRHFPA</sequence>
<dbReference type="SUPFAM" id="SSF46767">
    <property type="entry name" value="Methylated DNA-protein cysteine methyltransferase, C-terminal domain"/>
    <property type="match status" value="1"/>
</dbReference>
<dbReference type="RefSeq" id="WP_205293851.1">
    <property type="nucleotide sequence ID" value="NZ_CP070368.1"/>
</dbReference>
<evidence type="ECO:0000313" key="3">
    <source>
        <dbReference type="EMBL" id="QRZ12826.1"/>
    </source>
</evidence>
<dbReference type="PANTHER" id="PTHR10815:SF5">
    <property type="entry name" value="METHYLATED-DNA--PROTEIN-CYSTEINE METHYLTRANSFERASE"/>
    <property type="match status" value="1"/>
</dbReference>
<dbReference type="InterPro" id="IPR036388">
    <property type="entry name" value="WH-like_DNA-bd_sf"/>
</dbReference>
<organism evidence="3 4">
    <name type="scientific">Paracoccus methylovorus</name>
    <dbReference type="NCBI Taxonomy" id="2812658"/>
    <lineage>
        <taxon>Bacteria</taxon>
        <taxon>Pseudomonadati</taxon>
        <taxon>Pseudomonadota</taxon>
        <taxon>Alphaproteobacteria</taxon>
        <taxon>Rhodobacterales</taxon>
        <taxon>Paracoccaceae</taxon>
        <taxon>Paracoccus</taxon>
    </lineage>
</organism>
<dbReference type="Gene3D" id="1.10.10.10">
    <property type="entry name" value="Winged helix-like DNA-binding domain superfamily/Winged helix DNA-binding domain"/>
    <property type="match status" value="1"/>
</dbReference>
<reference evidence="3 4" key="1">
    <citation type="submission" date="2021-02" db="EMBL/GenBank/DDBJ databases">
        <title>Paracoccus methylovroum sp.nov., a new methanol and methylamine utilizing methylotrophic denitrifer.</title>
        <authorList>
            <person name="Timsy T."/>
            <person name="Behrendt U."/>
            <person name="Ulrich A."/>
            <person name="Spanner T."/>
            <person name="Foesel B.U."/>
            <person name="Horn M.A."/>
            <person name="Kolb S."/>
        </authorList>
    </citation>
    <scope>NUCLEOTIDE SEQUENCE [LARGE SCALE GENOMIC DNA]</scope>
    <source>
        <strain evidence="3 4">H4-D09</strain>
    </source>
</reference>
<dbReference type="NCBIfam" id="TIGR00589">
    <property type="entry name" value="ogt"/>
    <property type="match status" value="1"/>
</dbReference>